<dbReference type="GO" id="GO:0005886">
    <property type="term" value="C:plasma membrane"/>
    <property type="evidence" value="ECO:0007669"/>
    <property type="project" value="UniProtKB-SubCell"/>
</dbReference>
<protein>
    <recommendedName>
        <fullName evidence="9">F0F1 ATP synthase subunit I</fullName>
    </recommendedName>
</protein>
<keyword evidence="4 6" id="KW-1133">Transmembrane helix</keyword>
<keyword evidence="3 6" id="KW-0812">Transmembrane</keyword>
<dbReference type="Pfam" id="PF03899">
    <property type="entry name" value="ATP-synt_I"/>
    <property type="match status" value="1"/>
</dbReference>
<organism evidence="7 8">
    <name type="scientific">Ketobacter alkanivorans</name>
    <dbReference type="NCBI Taxonomy" id="1917421"/>
    <lineage>
        <taxon>Bacteria</taxon>
        <taxon>Pseudomonadati</taxon>
        <taxon>Pseudomonadota</taxon>
        <taxon>Gammaproteobacteria</taxon>
        <taxon>Pseudomonadales</taxon>
        <taxon>Ketobacteraceae</taxon>
        <taxon>Ketobacter</taxon>
    </lineage>
</organism>
<gene>
    <name evidence="7" type="ORF">Kalk_11870</name>
</gene>
<evidence type="ECO:0000256" key="4">
    <source>
        <dbReference type="ARBA" id="ARBA00022989"/>
    </source>
</evidence>
<feature type="transmembrane region" description="Helical" evidence="6">
    <location>
        <begin position="21"/>
        <end position="44"/>
    </location>
</feature>
<feature type="transmembrane region" description="Helical" evidence="6">
    <location>
        <begin position="115"/>
        <end position="136"/>
    </location>
</feature>
<dbReference type="Proteomes" id="UP000235116">
    <property type="component" value="Chromosome"/>
</dbReference>
<reference evidence="8" key="1">
    <citation type="submission" date="2017-08" db="EMBL/GenBank/DDBJ databases">
        <title>Direct submision.</title>
        <authorList>
            <person name="Kim S.-J."/>
            <person name="Rhee S.-K."/>
        </authorList>
    </citation>
    <scope>NUCLEOTIDE SEQUENCE [LARGE SCALE GENOMIC DNA]</scope>
    <source>
        <strain evidence="8">GI5</strain>
    </source>
</reference>
<dbReference type="InterPro" id="IPR005598">
    <property type="entry name" value="ATP_synth_I"/>
</dbReference>
<comment type="subcellular location">
    <subcellularLocation>
        <location evidence="1">Cell membrane</location>
        <topology evidence="1">Multi-pass membrane protein</topology>
    </subcellularLocation>
</comment>
<feature type="transmembrane region" description="Helical" evidence="6">
    <location>
        <begin position="91"/>
        <end position="109"/>
    </location>
</feature>
<evidence type="ECO:0000256" key="1">
    <source>
        <dbReference type="ARBA" id="ARBA00004651"/>
    </source>
</evidence>
<dbReference type="KEGG" id="kak:Kalk_11870"/>
<keyword evidence="8" id="KW-1185">Reference proteome</keyword>
<name>A0A2K9LL70_9GAMM</name>
<evidence type="ECO:0000313" key="7">
    <source>
        <dbReference type="EMBL" id="AUM13078.1"/>
    </source>
</evidence>
<evidence type="ECO:0008006" key="9">
    <source>
        <dbReference type="Google" id="ProtNLM"/>
    </source>
</evidence>
<evidence type="ECO:0000256" key="2">
    <source>
        <dbReference type="ARBA" id="ARBA00022475"/>
    </source>
</evidence>
<keyword evidence="5 6" id="KW-0472">Membrane</keyword>
<evidence type="ECO:0000313" key="8">
    <source>
        <dbReference type="Proteomes" id="UP000235116"/>
    </source>
</evidence>
<sequence>MVEGKRKKTVTKPSTLNKGYIAVYVVGSQALVSTLIPVLVLFAVSKEAALAALAGGWTAVLANLYFAIQAFRFSGARASQEMVQAFYRGEAGKFVIVMLLFIAAFKLLPGVRESAAYLFSAFFIVYGIAWVAPLLLRKT</sequence>
<evidence type="ECO:0000256" key="5">
    <source>
        <dbReference type="ARBA" id="ARBA00023136"/>
    </source>
</evidence>
<proteinExistence type="predicted"/>
<dbReference type="AlphaFoldDB" id="A0A2K9LL70"/>
<dbReference type="EMBL" id="CP022684">
    <property type="protein sequence ID" value="AUM13078.1"/>
    <property type="molecule type" value="Genomic_DNA"/>
</dbReference>
<accession>A0A2K9LL70</accession>
<feature type="transmembrane region" description="Helical" evidence="6">
    <location>
        <begin position="50"/>
        <end position="71"/>
    </location>
</feature>
<keyword evidence="2" id="KW-1003">Cell membrane</keyword>
<evidence type="ECO:0000256" key="3">
    <source>
        <dbReference type="ARBA" id="ARBA00022692"/>
    </source>
</evidence>
<evidence type="ECO:0000256" key="6">
    <source>
        <dbReference type="SAM" id="Phobius"/>
    </source>
</evidence>